<dbReference type="GO" id="GO:0004128">
    <property type="term" value="F:cytochrome-b5 reductase activity, acting on NAD(P)H"/>
    <property type="evidence" value="ECO:0007669"/>
    <property type="project" value="TreeGrafter"/>
</dbReference>
<accession>A0A2P7YF37</accession>
<keyword evidence="5 9" id="KW-0274">FAD</keyword>
<feature type="domain" description="FAD-binding FR-type" evidence="11">
    <location>
        <begin position="69"/>
        <end position="180"/>
    </location>
</feature>
<evidence type="ECO:0000259" key="11">
    <source>
        <dbReference type="PROSITE" id="PS51384"/>
    </source>
</evidence>
<dbReference type="FunFam" id="3.40.50.80:FF:000009">
    <property type="entry name" value="NADH-cytochrome b5 reductase"/>
    <property type="match status" value="1"/>
</dbReference>
<keyword evidence="6" id="KW-0560">Oxidoreductase</keyword>
<keyword evidence="8" id="KW-0472">Membrane</keyword>
<dbReference type="InterPro" id="IPR017938">
    <property type="entry name" value="Riboflavin_synthase-like_b-brl"/>
</dbReference>
<sequence>MASATRLFSRIASSPVLLGASACGLGAVGYQGYAKYNHAASNHGSGFNSIFPIASASDPSNAKTTFPSSGFTKLVLEEAEMVNHNVKYLRFKLPEGDQQSGIKTITSLLTNHKPDGAWIPVFRPYTPIDADEPGHISFLVKQYPTGKGSSHMHSLKPGDELKVKPIHEFDYKPNQFSHVTILAGGAGITPFVQLIRHVLSNPEDKTKISLVYSNHSEDDILLKSEFDGFSTNHPDRFKATYVVSQPRVVSNSGVQRGRVTSSILEQALPAKTEWSQSKVLVCGPPPYIDAVAGQKGGFGWTQGSLGGMLKDLGLKKDQVQKF</sequence>
<dbReference type="SUPFAM" id="SSF52343">
    <property type="entry name" value="Ferredoxin reductase-like, C-terminal NADP-linked domain"/>
    <property type="match status" value="1"/>
</dbReference>
<dbReference type="GO" id="GO:0016020">
    <property type="term" value="C:membrane"/>
    <property type="evidence" value="ECO:0007669"/>
    <property type="project" value="UniProtKB-SubCell"/>
</dbReference>
<feature type="binding site" evidence="9">
    <location>
        <position position="149"/>
    </location>
    <ligand>
        <name>FAD</name>
        <dbReference type="ChEBI" id="CHEBI:57692"/>
    </ligand>
</feature>
<evidence type="ECO:0000256" key="10">
    <source>
        <dbReference type="SAM" id="SignalP"/>
    </source>
</evidence>
<dbReference type="CDD" id="cd06183">
    <property type="entry name" value="cyt_b5_reduct_like"/>
    <property type="match status" value="1"/>
</dbReference>
<dbReference type="Pfam" id="PF00970">
    <property type="entry name" value="FAD_binding_6"/>
    <property type="match status" value="1"/>
</dbReference>
<feature type="binding site" evidence="9">
    <location>
        <position position="189"/>
    </location>
    <ligand>
        <name>FAD</name>
        <dbReference type="ChEBI" id="CHEBI:57692"/>
    </ligand>
</feature>
<evidence type="ECO:0000256" key="9">
    <source>
        <dbReference type="PIRSR" id="PIRSR601834-1"/>
    </source>
</evidence>
<keyword evidence="4 9" id="KW-0285">Flavoprotein</keyword>
<name>A0A2P7YF37_9PEZI</name>
<keyword evidence="13" id="KW-1185">Reference proteome</keyword>
<reference evidence="12 13" key="1">
    <citation type="submission" date="2017-05" db="EMBL/GenBank/DDBJ databases">
        <title>Draft genome sequence of Elsinoe australis.</title>
        <authorList>
            <person name="Cheng Q."/>
        </authorList>
    </citation>
    <scope>NUCLEOTIDE SEQUENCE [LARGE SCALE GENOMIC DNA]</scope>
    <source>
        <strain evidence="12 13">NL1</strain>
    </source>
</reference>
<feature type="binding site" evidence="9">
    <location>
        <position position="139"/>
    </location>
    <ligand>
        <name>FAD</name>
        <dbReference type="ChEBI" id="CHEBI:57692"/>
    </ligand>
</feature>
<dbReference type="Pfam" id="PF00175">
    <property type="entry name" value="NAD_binding_1"/>
    <property type="match status" value="1"/>
</dbReference>
<evidence type="ECO:0000256" key="2">
    <source>
        <dbReference type="ARBA" id="ARBA00004370"/>
    </source>
</evidence>
<dbReference type="OrthoDB" id="432685at2759"/>
<dbReference type="STRING" id="40998.A0A2P7YF37"/>
<dbReference type="InterPro" id="IPR001433">
    <property type="entry name" value="OxRdtase_FAD/NAD-bd"/>
</dbReference>
<feature type="binding site" evidence="9">
    <location>
        <position position="141"/>
    </location>
    <ligand>
        <name>FAD</name>
        <dbReference type="ChEBI" id="CHEBI:57692"/>
    </ligand>
</feature>
<feature type="binding site" evidence="9">
    <location>
        <position position="124"/>
    </location>
    <ligand>
        <name>FAD</name>
        <dbReference type="ChEBI" id="CHEBI:57692"/>
    </ligand>
</feature>
<comment type="cofactor">
    <cofactor evidence="1 9">
        <name>FAD</name>
        <dbReference type="ChEBI" id="CHEBI:57692"/>
    </cofactor>
</comment>
<dbReference type="PRINTS" id="PR00406">
    <property type="entry name" value="CYTB5RDTASE"/>
</dbReference>
<evidence type="ECO:0000313" key="12">
    <source>
        <dbReference type="EMBL" id="PSK34589.1"/>
    </source>
</evidence>
<feature type="chain" id="PRO_5015140639" evidence="10">
    <location>
        <begin position="20"/>
        <end position="322"/>
    </location>
</feature>
<dbReference type="PROSITE" id="PS51257">
    <property type="entry name" value="PROKAR_LIPOPROTEIN"/>
    <property type="match status" value="1"/>
</dbReference>
<evidence type="ECO:0000256" key="5">
    <source>
        <dbReference type="ARBA" id="ARBA00022827"/>
    </source>
</evidence>
<dbReference type="InterPro" id="IPR017927">
    <property type="entry name" value="FAD-bd_FR_type"/>
</dbReference>
<keyword evidence="7" id="KW-0520">NAD</keyword>
<dbReference type="InterPro" id="IPR001834">
    <property type="entry name" value="CBR-like"/>
</dbReference>
<dbReference type="PANTHER" id="PTHR19370:SF101">
    <property type="entry name" value="NADH-CYTOCHROME B5 REDUCTASE"/>
    <property type="match status" value="1"/>
</dbReference>
<proteinExistence type="inferred from homology"/>
<dbReference type="PANTHER" id="PTHR19370">
    <property type="entry name" value="NADH-CYTOCHROME B5 REDUCTASE"/>
    <property type="match status" value="1"/>
</dbReference>
<feature type="binding site" evidence="9">
    <location>
        <position position="125"/>
    </location>
    <ligand>
        <name>FAD</name>
        <dbReference type="ChEBI" id="CHEBI:57692"/>
    </ligand>
</feature>
<dbReference type="Gene3D" id="2.40.30.10">
    <property type="entry name" value="Translation factors"/>
    <property type="match status" value="1"/>
</dbReference>
<evidence type="ECO:0000256" key="8">
    <source>
        <dbReference type="ARBA" id="ARBA00023136"/>
    </source>
</evidence>
<evidence type="ECO:0000256" key="6">
    <source>
        <dbReference type="ARBA" id="ARBA00023002"/>
    </source>
</evidence>
<keyword evidence="10" id="KW-0732">Signal</keyword>
<dbReference type="GO" id="GO:0006696">
    <property type="term" value="P:ergosterol biosynthetic process"/>
    <property type="evidence" value="ECO:0007669"/>
    <property type="project" value="TreeGrafter"/>
</dbReference>
<feature type="binding site" evidence="9">
    <location>
        <position position="123"/>
    </location>
    <ligand>
        <name>FAD</name>
        <dbReference type="ChEBI" id="CHEBI:57692"/>
    </ligand>
</feature>
<dbReference type="SUPFAM" id="SSF63380">
    <property type="entry name" value="Riboflavin synthase domain-like"/>
    <property type="match status" value="1"/>
</dbReference>
<comment type="caution">
    <text evidence="12">The sequence shown here is derived from an EMBL/GenBank/DDBJ whole genome shotgun (WGS) entry which is preliminary data.</text>
</comment>
<feature type="signal peptide" evidence="10">
    <location>
        <begin position="1"/>
        <end position="19"/>
    </location>
</feature>
<dbReference type="AlphaFoldDB" id="A0A2P7YF37"/>
<feature type="binding site" evidence="9">
    <location>
        <position position="147"/>
    </location>
    <ligand>
        <name>FAD</name>
        <dbReference type="ChEBI" id="CHEBI:57692"/>
    </ligand>
</feature>
<evidence type="ECO:0000256" key="3">
    <source>
        <dbReference type="ARBA" id="ARBA00006105"/>
    </source>
</evidence>
<evidence type="ECO:0000256" key="4">
    <source>
        <dbReference type="ARBA" id="ARBA00022630"/>
    </source>
</evidence>
<protein>
    <submittedName>
        <fullName evidence="12">NADH-cytochrome b5 reductase 2</fullName>
    </submittedName>
</protein>
<dbReference type="InterPro" id="IPR039261">
    <property type="entry name" value="FNR_nucleotide-bd"/>
</dbReference>
<gene>
    <name evidence="12" type="ORF">B9Z65_8915</name>
</gene>
<dbReference type="Proteomes" id="UP000243723">
    <property type="component" value="Unassembled WGS sequence"/>
</dbReference>
<dbReference type="Gene3D" id="3.40.50.80">
    <property type="entry name" value="Nucleotide-binding domain of ferredoxin-NADP reductase (FNR) module"/>
    <property type="match status" value="1"/>
</dbReference>
<dbReference type="EMBL" id="NHZQ01000447">
    <property type="protein sequence ID" value="PSK34589.1"/>
    <property type="molecule type" value="Genomic_DNA"/>
</dbReference>
<evidence type="ECO:0000256" key="7">
    <source>
        <dbReference type="ARBA" id="ARBA00023027"/>
    </source>
</evidence>
<evidence type="ECO:0000256" key="1">
    <source>
        <dbReference type="ARBA" id="ARBA00001974"/>
    </source>
</evidence>
<evidence type="ECO:0000313" key="13">
    <source>
        <dbReference type="Proteomes" id="UP000243723"/>
    </source>
</evidence>
<dbReference type="InterPro" id="IPR008333">
    <property type="entry name" value="Cbr1-like_FAD-bd_dom"/>
</dbReference>
<dbReference type="PROSITE" id="PS51384">
    <property type="entry name" value="FAD_FR"/>
    <property type="match status" value="1"/>
</dbReference>
<organism evidence="12 13">
    <name type="scientific">Elsinoe australis</name>
    <dbReference type="NCBI Taxonomy" id="40998"/>
    <lineage>
        <taxon>Eukaryota</taxon>
        <taxon>Fungi</taxon>
        <taxon>Dikarya</taxon>
        <taxon>Ascomycota</taxon>
        <taxon>Pezizomycotina</taxon>
        <taxon>Dothideomycetes</taxon>
        <taxon>Dothideomycetidae</taxon>
        <taxon>Myriangiales</taxon>
        <taxon>Elsinoaceae</taxon>
        <taxon>Elsinoe</taxon>
    </lineage>
</organism>
<comment type="similarity">
    <text evidence="3">Belongs to the flavoprotein pyridine nucleotide cytochrome reductase family.</text>
</comment>
<comment type="subcellular location">
    <subcellularLocation>
        <location evidence="2">Membrane</location>
    </subcellularLocation>
</comment>